<proteinExistence type="predicted"/>
<evidence type="ECO:0000313" key="2">
    <source>
        <dbReference type="Proteomes" id="UP000251197"/>
    </source>
</evidence>
<sequence length="112" mass="12517">MALMYFQQRTNDFFAIGIEGVSCSDARACALPGMEAMGLPPLDGEALADLEEPYTYHFPDGNAGLTRLMVRKLIPEALPGSTMEDSVTARLHYELLDRPEKRHPHSPQQQRD</sequence>
<evidence type="ECO:0000313" key="1">
    <source>
        <dbReference type="EMBL" id="SQC91891.1"/>
    </source>
</evidence>
<name>A0A2X3J7C3_9ENTR</name>
<reference evidence="1 2" key="1">
    <citation type="submission" date="2018-06" db="EMBL/GenBank/DDBJ databases">
        <authorList>
            <consortium name="Pathogen Informatics"/>
            <person name="Doyle S."/>
        </authorList>
    </citation>
    <scope>NUCLEOTIDE SEQUENCE [LARGE SCALE GENOMIC DNA]</scope>
    <source>
        <strain evidence="1 2">NCTC12120</strain>
    </source>
</reference>
<organism evidence="1 2">
    <name type="scientific">Cedecea neteri</name>
    <dbReference type="NCBI Taxonomy" id="158822"/>
    <lineage>
        <taxon>Bacteria</taxon>
        <taxon>Pseudomonadati</taxon>
        <taxon>Pseudomonadota</taxon>
        <taxon>Gammaproteobacteria</taxon>
        <taxon>Enterobacterales</taxon>
        <taxon>Enterobacteriaceae</taxon>
        <taxon>Cedecea</taxon>
    </lineage>
</organism>
<gene>
    <name evidence="1" type="ORF">NCTC12120_05071</name>
</gene>
<dbReference type="AlphaFoldDB" id="A0A2X3J7C3"/>
<protein>
    <submittedName>
        <fullName evidence="1">Uncharacterized protein</fullName>
    </submittedName>
</protein>
<accession>A0A2X3J7C3</accession>
<dbReference type="EMBL" id="UAVU01000008">
    <property type="protein sequence ID" value="SQC91891.1"/>
    <property type="molecule type" value="Genomic_DNA"/>
</dbReference>
<dbReference type="Proteomes" id="UP000251197">
    <property type="component" value="Unassembled WGS sequence"/>
</dbReference>